<dbReference type="RefSeq" id="WP_108148624.1">
    <property type="nucleotide sequence ID" value="NZ_CP026304.1"/>
</dbReference>
<gene>
    <name evidence="1" type="ORF">SLUN_12850</name>
</gene>
<protein>
    <submittedName>
        <fullName evidence="1">Uncharacterized protein</fullName>
    </submittedName>
</protein>
<dbReference type="OrthoDB" id="4547174at2"/>
<dbReference type="GeneID" id="55656150"/>
<dbReference type="EMBL" id="CP026304">
    <property type="protein sequence ID" value="AVZ72946.1"/>
    <property type="molecule type" value="Genomic_DNA"/>
</dbReference>
<proteinExistence type="predicted"/>
<sequence length="124" mass="13560">MARKLIRARRLVVDEDTVYMWSVRHKHTPGAAGARDCRTTLSLRREGTTARLEIVFRQLPGRIVSGGYWHSGAVGDTGQNSLNLHEPGAARRLLDEARERGLLPAAAGTTEVDGWPLFDAVATG</sequence>
<reference evidence="1 2" key="1">
    <citation type="submission" date="2018-01" db="EMBL/GenBank/DDBJ databases">
        <title>Complete genome sequence of Streptomyces lunaelactis MM109T, a Ferroverdin A producer isolated from cave moonmilk deposits.</title>
        <authorList>
            <person name="Naome A."/>
            <person name="Martinet L."/>
            <person name="Maciejewska M."/>
            <person name="Anderssen S."/>
            <person name="Adam D."/>
            <person name="Tenconi E."/>
            <person name="Deflandre B."/>
            <person name="Arguelles-Arias A."/>
            <person name="Calusinska M."/>
            <person name="Copieters W."/>
            <person name="Karim L."/>
            <person name="Hanikenne M."/>
            <person name="Baurain D."/>
            <person name="van Wezel G."/>
            <person name="Smargiasso N."/>
            <person name="de Pauw E."/>
            <person name="Delfosse P."/>
            <person name="Rigali S."/>
        </authorList>
    </citation>
    <scope>NUCLEOTIDE SEQUENCE [LARGE SCALE GENOMIC DNA]</scope>
    <source>
        <strain evidence="1 2">MM109</strain>
    </source>
</reference>
<dbReference type="KEGG" id="slk:SLUN_12850"/>
<organism evidence="1 2">
    <name type="scientific">Streptomyces lunaelactis</name>
    <dbReference type="NCBI Taxonomy" id="1535768"/>
    <lineage>
        <taxon>Bacteria</taxon>
        <taxon>Bacillati</taxon>
        <taxon>Actinomycetota</taxon>
        <taxon>Actinomycetes</taxon>
        <taxon>Kitasatosporales</taxon>
        <taxon>Streptomycetaceae</taxon>
        <taxon>Streptomyces</taxon>
    </lineage>
</organism>
<dbReference type="AlphaFoldDB" id="A0A2R4T1D8"/>
<keyword evidence="2" id="KW-1185">Reference proteome</keyword>
<evidence type="ECO:0000313" key="2">
    <source>
        <dbReference type="Proteomes" id="UP000244201"/>
    </source>
</evidence>
<evidence type="ECO:0000313" key="1">
    <source>
        <dbReference type="EMBL" id="AVZ72946.1"/>
    </source>
</evidence>
<dbReference type="Proteomes" id="UP000244201">
    <property type="component" value="Chromosome"/>
</dbReference>
<accession>A0A2R4T1D8</accession>
<name>A0A2R4T1D8_9ACTN</name>